<evidence type="ECO:0000313" key="2">
    <source>
        <dbReference type="Proteomes" id="UP000324748"/>
    </source>
</evidence>
<reference evidence="1 2" key="1">
    <citation type="submission" date="2019-05" db="EMBL/GenBank/DDBJ databases">
        <title>Emergence of the Ug99 lineage of the wheat stem rust pathogen through somatic hybridization.</title>
        <authorList>
            <person name="Li F."/>
            <person name="Upadhyaya N.M."/>
            <person name="Sperschneider J."/>
            <person name="Matny O."/>
            <person name="Nguyen-Phuc H."/>
            <person name="Mago R."/>
            <person name="Raley C."/>
            <person name="Miller M.E."/>
            <person name="Silverstein K.A.T."/>
            <person name="Henningsen E."/>
            <person name="Hirsch C.D."/>
            <person name="Visser B."/>
            <person name="Pretorius Z.A."/>
            <person name="Steffenson B.J."/>
            <person name="Schwessinger B."/>
            <person name="Dodds P.N."/>
            <person name="Figueroa M."/>
        </authorList>
    </citation>
    <scope>NUCLEOTIDE SEQUENCE [LARGE SCALE GENOMIC DNA]</scope>
    <source>
        <strain evidence="1">21-0</strain>
    </source>
</reference>
<protein>
    <submittedName>
        <fullName evidence="1">Uncharacterized protein</fullName>
    </submittedName>
</protein>
<gene>
    <name evidence="1" type="ORF">PGT21_021128</name>
</gene>
<evidence type="ECO:0000313" key="1">
    <source>
        <dbReference type="EMBL" id="KAA1101468.1"/>
    </source>
</evidence>
<comment type="caution">
    <text evidence="1">The sequence shown here is derived from an EMBL/GenBank/DDBJ whole genome shotgun (WGS) entry which is preliminary data.</text>
</comment>
<organism evidence="1 2">
    <name type="scientific">Puccinia graminis f. sp. tritici</name>
    <dbReference type="NCBI Taxonomy" id="56615"/>
    <lineage>
        <taxon>Eukaryota</taxon>
        <taxon>Fungi</taxon>
        <taxon>Dikarya</taxon>
        <taxon>Basidiomycota</taxon>
        <taxon>Pucciniomycotina</taxon>
        <taxon>Pucciniomycetes</taxon>
        <taxon>Pucciniales</taxon>
        <taxon>Pucciniaceae</taxon>
        <taxon>Puccinia</taxon>
    </lineage>
</organism>
<name>A0A5B0PLM9_PUCGR</name>
<sequence length="141" mass="16382">MKYKSNRPRTGLNCQPLDSSHPGLVEVTVERANQLRHGDDDVTAPIQDSILHLYCEYLFVDLINQEEAEEVIRKFSVVFIWRWCYTVLEISSQSFKLWGNSFNTRLSTRVFFFHNELCSPSFSFSQSHTAHHHHLHSGQSA</sequence>
<proteinExistence type="predicted"/>
<keyword evidence="2" id="KW-1185">Reference proteome</keyword>
<dbReference type="Proteomes" id="UP000324748">
    <property type="component" value="Unassembled WGS sequence"/>
</dbReference>
<dbReference type="EMBL" id="VSWC01000053">
    <property type="protein sequence ID" value="KAA1101468.1"/>
    <property type="molecule type" value="Genomic_DNA"/>
</dbReference>
<dbReference type="AlphaFoldDB" id="A0A5B0PLM9"/>
<accession>A0A5B0PLM9</accession>